<dbReference type="AlphaFoldDB" id="A0A6B0U389"/>
<feature type="chain" id="PRO_5025466759" evidence="1">
    <location>
        <begin position="23"/>
        <end position="74"/>
    </location>
</feature>
<reference evidence="2" key="1">
    <citation type="submission" date="2019-12" db="EMBL/GenBank/DDBJ databases">
        <title>An insight into the sialome of adult female Ixodes ricinus ticks feeding for 6 days.</title>
        <authorList>
            <person name="Perner J."/>
            <person name="Ribeiro J.M.C."/>
        </authorList>
    </citation>
    <scope>NUCLEOTIDE SEQUENCE</scope>
    <source>
        <strain evidence="2">Semi-engorged</strain>
        <tissue evidence="2">Salivary glands</tissue>
    </source>
</reference>
<keyword evidence="1" id="KW-0732">Signal</keyword>
<name>A0A6B0U389_IXORI</name>
<dbReference type="EMBL" id="GIFC01001087">
    <property type="protein sequence ID" value="MXU83170.1"/>
    <property type="molecule type" value="Transcribed_RNA"/>
</dbReference>
<proteinExistence type="predicted"/>
<feature type="signal peptide" evidence="1">
    <location>
        <begin position="1"/>
        <end position="22"/>
    </location>
</feature>
<evidence type="ECO:0000313" key="2">
    <source>
        <dbReference type="EMBL" id="MXU83170.1"/>
    </source>
</evidence>
<sequence length="74" mass="8175">MKVVAVSLAFLLIAGLISTSLAENVEGGEKELVRVRRNGHFFPPGHDPGNHPLRRDAPKGCRCYEKSKRICICD</sequence>
<accession>A0A6B0U389</accession>
<protein>
    <submittedName>
        <fullName evidence="2">Putative defensin</fullName>
    </submittedName>
</protein>
<evidence type="ECO:0000256" key="1">
    <source>
        <dbReference type="SAM" id="SignalP"/>
    </source>
</evidence>
<organism evidence="2">
    <name type="scientific">Ixodes ricinus</name>
    <name type="common">Common tick</name>
    <name type="synonym">Acarus ricinus</name>
    <dbReference type="NCBI Taxonomy" id="34613"/>
    <lineage>
        <taxon>Eukaryota</taxon>
        <taxon>Metazoa</taxon>
        <taxon>Ecdysozoa</taxon>
        <taxon>Arthropoda</taxon>
        <taxon>Chelicerata</taxon>
        <taxon>Arachnida</taxon>
        <taxon>Acari</taxon>
        <taxon>Parasitiformes</taxon>
        <taxon>Ixodida</taxon>
        <taxon>Ixodoidea</taxon>
        <taxon>Ixodidae</taxon>
        <taxon>Ixodinae</taxon>
        <taxon>Ixodes</taxon>
    </lineage>
</organism>